<comment type="caution">
    <text evidence="1">The sequence shown here is derived from an EMBL/GenBank/DDBJ whole genome shotgun (WGS) entry which is preliminary data.</text>
</comment>
<reference evidence="1 2" key="1">
    <citation type="journal article" date="2013" name="Genome Announc.">
        <title>Whole-Genome Sequence of Microcystis aeruginosa TAIHU98, a Nontoxic Bloom-Forming Strain Isolated from Taihu Lake, China.</title>
        <authorList>
            <person name="Yang C."/>
            <person name="Zhang W."/>
            <person name="Ren M."/>
            <person name="Song L."/>
            <person name="Li T."/>
            <person name="Zhao J."/>
        </authorList>
    </citation>
    <scope>NUCLEOTIDE SEQUENCE [LARGE SCALE GENOMIC DNA]</scope>
    <source>
        <strain evidence="1 2">TAIHU98</strain>
    </source>
</reference>
<organism evidence="1 2">
    <name type="scientific">Microcystis aeruginosa TAIHU98</name>
    <dbReference type="NCBI Taxonomy" id="1134457"/>
    <lineage>
        <taxon>Bacteria</taxon>
        <taxon>Bacillati</taxon>
        <taxon>Cyanobacteriota</taxon>
        <taxon>Cyanophyceae</taxon>
        <taxon>Oscillatoriophycideae</taxon>
        <taxon>Chroococcales</taxon>
        <taxon>Microcystaceae</taxon>
        <taxon>Microcystis</taxon>
    </lineage>
</organism>
<proteinExistence type="predicted"/>
<dbReference type="EMBL" id="ANKQ01000003">
    <property type="protein sequence ID" value="ELP53069.1"/>
    <property type="molecule type" value="Genomic_DNA"/>
</dbReference>
<gene>
    <name evidence="1" type="ORF">O53_4798</name>
</gene>
<evidence type="ECO:0000313" key="1">
    <source>
        <dbReference type="EMBL" id="ELP53069.1"/>
    </source>
</evidence>
<sequence>MTTVLFFPGKTLRANSDDGFLLYCIQLGGLTTAYPNH</sequence>
<protein>
    <submittedName>
        <fullName evidence="1">Uncharacterized protein</fullName>
    </submittedName>
</protein>
<accession>L7E237</accession>
<dbReference type="AlphaFoldDB" id="L7E237"/>
<dbReference type="PATRIC" id="fig|1134457.3.peg.4500"/>
<dbReference type="Proteomes" id="UP000010932">
    <property type="component" value="Unassembled WGS sequence"/>
</dbReference>
<evidence type="ECO:0000313" key="2">
    <source>
        <dbReference type="Proteomes" id="UP000010932"/>
    </source>
</evidence>
<name>L7E237_MICAE</name>